<dbReference type="InterPro" id="IPR006073">
    <property type="entry name" value="GTP-bd"/>
</dbReference>
<dbReference type="GO" id="GO:0003924">
    <property type="term" value="F:GTPase activity"/>
    <property type="evidence" value="ECO:0007669"/>
    <property type="project" value="InterPro"/>
</dbReference>
<dbReference type="InterPro" id="IPR004095">
    <property type="entry name" value="TGS"/>
</dbReference>
<evidence type="ECO:0000313" key="4">
    <source>
        <dbReference type="Proteomes" id="UP000610960"/>
    </source>
</evidence>
<comment type="caution">
    <text evidence="3">The sequence shown here is derived from an EMBL/GenBank/DDBJ whole genome shotgun (WGS) entry which is preliminary data.</text>
</comment>
<name>A0A830GU76_9CREN</name>
<keyword evidence="4" id="KW-1185">Reference proteome</keyword>
<dbReference type="Gene3D" id="6.10.140.1070">
    <property type="match status" value="2"/>
</dbReference>
<gene>
    <name evidence="3" type="ORF">GCM10007981_06140</name>
</gene>
<dbReference type="Pfam" id="PF01926">
    <property type="entry name" value="MMR_HSR1"/>
    <property type="match status" value="1"/>
</dbReference>
<dbReference type="InterPro" id="IPR031662">
    <property type="entry name" value="GTP-binding_2"/>
</dbReference>
<reference evidence="3" key="2">
    <citation type="submission" date="2020-09" db="EMBL/GenBank/DDBJ databases">
        <authorList>
            <person name="Sun Q."/>
            <person name="Ohkuma M."/>
        </authorList>
    </citation>
    <scope>NUCLEOTIDE SEQUENCE</scope>
    <source>
        <strain evidence="3">JCM 10088</strain>
    </source>
</reference>
<dbReference type="InterPro" id="IPR045001">
    <property type="entry name" value="DRG"/>
</dbReference>
<dbReference type="InterPro" id="IPR027417">
    <property type="entry name" value="P-loop_NTPase"/>
</dbReference>
<protein>
    <submittedName>
        <fullName evidence="3">GTP-binding protein</fullName>
    </submittedName>
</protein>
<reference evidence="3" key="1">
    <citation type="journal article" date="2014" name="Int. J. Syst. Evol. Microbiol.">
        <title>Complete genome sequence of Corynebacterium casei LMG S-19264T (=DSM 44701T), isolated from a smear-ripened cheese.</title>
        <authorList>
            <consortium name="US DOE Joint Genome Institute (JGI-PGF)"/>
            <person name="Walter F."/>
            <person name="Albersmeier A."/>
            <person name="Kalinowski J."/>
            <person name="Ruckert C."/>
        </authorList>
    </citation>
    <scope>NUCLEOTIDE SEQUENCE</scope>
    <source>
        <strain evidence="3">JCM 10088</strain>
    </source>
</reference>
<accession>A0A830GU76</accession>
<proteinExistence type="predicted"/>
<keyword evidence="1" id="KW-0342">GTP-binding</keyword>
<feature type="domain" description="TGS" evidence="2">
    <location>
        <begin position="309"/>
        <end position="385"/>
    </location>
</feature>
<sequence length="385" mass="43414">MPTNLPPEAKAKWMKAMNAKTDEERIAALEEFLSAIPKHKGTENLVHFVRHRIAALRREVELKQKKERSSRGGRTIYVEKEGDAQLGVVGLPSSGKSSLLKCLTNANVEPDDVPFTDSQPIPGMFIEDLIYYQLVKFPSLNPFDAESDNNVLSASLARNVDGLLLVLDASMDLEDQINKIEEIFRGQGILIRQPRAAISIRRTVSGGIQVSGSFKGCSVDSIKKLLTDYGILNAQVTINGEATLDDVEDALFKNYVYKPSIFIVNKIDQSDRDYLRMQASGLEPKIFASLIKCKINRKQLSEAILKRLDLIRIYSKNTQSDSYSRKPLIMRRGSTVGDVAKTIHTGLYENFRYARVWRIDDYPNMYKKVGLNYILDDQNIIEIHA</sequence>
<dbReference type="InterPro" id="IPR012676">
    <property type="entry name" value="TGS-like"/>
</dbReference>
<dbReference type="SUPFAM" id="SSF52540">
    <property type="entry name" value="P-loop containing nucleoside triphosphate hydrolases"/>
    <property type="match status" value="1"/>
</dbReference>
<evidence type="ECO:0000259" key="2">
    <source>
        <dbReference type="PROSITE" id="PS51880"/>
    </source>
</evidence>
<dbReference type="InterPro" id="IPR012675">
    <property type="entry name" value="Beta-grasp_dom_sf"/>
</dbReference>
<dbReference type="OrthoDB" id="372125at2157"/>
<evidence type="ECO:0000313" key="3">
    <source>
        <dbReference type="EMBL" id="GGP19999.1"/>
    </source>
</evidence>
<dbReference type="SUPFAM" id="SSF81271">
    <property type="entry name" value="TGS-like"/>
    <property type="match status" value="1"/>
</dbReference>
<dbReference type="RefSeq" id="WP_188595958.1">
    <property type="nucleotide sequence ID" value="NZ_BMNL01000001.1"/>
</dbReference>
<dbReference type="Proteomes" id="UP000610960">
    <property type="component" value="Unassembled WGS sequence"/>
</dbReference>
<organism evidence="3 4">
    <name type="scientific">Thermocladium modestius</name>
    <dbReference type="NCBI Taxonomy" id="62609"/>
    <lineage>
        <taxon>Archaea</taxon>
        <taxon>Thermoproteota</taxon>
        <taxon>Thermoprotei</taxon>
        <taxon>Thermoproteales</taxon>
        <taxon>Thermoproteaceae</taxon>
        <taxon>Thermocladium</taxon>
    </lineage>
</organism>
<dbReference type="PRINTS" id="PR00326">
    <property type="entry name" value="GTP1OBG"/>
</dbReference>
<dbReference type="PANTHER" id="PTHR43127">
    <property type="entry name" value="DEVELOPMENTALLY-REGULATED GTP-BINDING PROTEIN 2"/>
    <property type="match status" value="1"/>
</dbReference>
<dbReference type="GO" id="GO:0005525">
    <property type="term" value="F:GTP binding"/>
    <property type="evidence" value="ECO:0007669"/>
    <property type="project" value="UniProtKB-KW"/>
</dbReference>
<dbReference type="AlphaFoldDB" id="A0A830GU76"/>
<dbReference type="Pfam" id="PF16897">
    <property type="entry name" value="MMR_HSR1_Xtn"/>
    <property type="match status" value="1"/>
</dbReference>
<dbReference type="PROSITE" id="PS51880">
    <property type="entry name" value="TGS"/>
    <property type="match status" value="1"/>
</dbReference>
<keyword evidence="1" id="KW-0547">Nucleotide-binding</keyword>
<dbReference type="Gene3D" id="3.10.20.30">
    <property type="match status" value="1"/>
</dbReference>
<dbReference type="EMBL" id="BMNL01000001">
    <property type="protein sequence ID" value="GGP19999.1"/>
    <property type="molecule type" value="Genomic_DNA"/>
</dbReference>
<evidence type="ECO:0000256" key="1">
    <source>
        <dbReference type="ARBA" id="ARBA00023134"/>
    </source>
</evidence>
<dbReference type="Pfam" id="PF02824">
    <property type="entry name" value="TGS"/>
    <property type="match status" value="1"/>
</dbReference>